<evidence type="ECO:0008006" key="4">
    <source>
        <dbReference type="Google" id="ProtNLM"/>
    </source>
</evidence>
<dbReference type="SUPFAM" id="SSF48452">
    <property type="entry name" value="TPR-like"/>
    <property type="match status" value="1"/>
</dbReference>
<evidence type="ECO:0000313" key="2">
    <source>
        <dbReference type="EMBL" id="MBB5713759.1"/>
    </source>
</evidence>
<dbReference type="EMBL" id="JACIJK010000002">
    <property type="protein sequence ID" value="MBB5713759.1"/>
    <property type="molecule type" value="Genomic_DNA"/>
</dbReference>
<sequence length="427" mass="45126">MKSMSQLALAAALTAGLATPAFLAPAVAAKKEAPGPKFSPEFLKAAQPAQAAIQAKDWATAETQVAAAEAAAKNDDEKYTVAALRYDFEQNRIAAQRAANPNAPVDEAKLVAPMQALLANAQTPADAKARYTFRLGSIAYSRNQFAVAQQYLSQAQQMGYKDENLPLLIAQSKVGAGDVRGGLAALDQVIQQSTAAGQKAPENYYKYAFSKANAAKMRPEAVSWLARYAAAYPTKEVWRAVILNYGLQQGSIATPDRDQKLDLYRLLRATGGLADQSLYSEYAFAAKDRGLPAEYLSVLQEGIASGKLPASSAAVKAQLADAQRQSKAEGSLAPLDTRSRAAADGKLAMQTADAYLNQSQWAKAADLYKVALSKGGVDADTVQTRLGIALARSGDKAGAQAAFGAVKGQPRAEIAQLWTAYVSQSAA</sequence>
<gene>
    <name evidence="2" type="ORF">FHS94_000582</name>
</gene>
<evidence type="ECO:0000256" key="1">
    <source>
        <dbReference type="SAM" id="SignalP"/>
    </source>
</evidence>
<dbReference type="RefSeq" id="WP_184054490.1">
    <property type="nucleotide sequence ID" value="NZ_JACIJK010000002.1"/>
</dbReference>
<dbReference type="AlphaFoldDB" id="A0A7W9BB46"/>
<comment type="caution">
    <text evidence="2">The sequence shown here is derived from an EMBL/GenBank/DDBJ whole genome shotgun (WGS) entry which is preliminary data.</text>
</comment>
<feature type="signal peptide" evidence="1">
    <location>
        <begin position="1"/>
        <end position="23"/>
    </location>
</feature>
<accession>A0A7W9BB46</accession>
<proteinExistence type="predicted"/>
<reference evidence="2 3" key="1">
    <citation type="submission" date="2020-08" db="EMBL/GenBank/DDBJ databases">
        <title>Genomic Encyclopedia of Type Strains, Phase IV (KMG-IV): sequencing the most valuable type-strain genomes for metagenomic binning, comparative biology and taxonomic classification.</title>
        <authorList>
            <person name="Goeker M."/>
        </authorList>
    </citation>
    <scope>NUCLEOTIDE SEQUENCE [LARGE SCALE GENOMIC DNA]</scope>
    <source>
        <strain evidence="2 3">DSM 100044</strain>
    </source>
</reference>
<evidence type="ECO:0000313" key="3">
    <source>
        <dbReference type="Proteomes" id="UP000546200"/>
    </source>
</evidence>
<keyword evidence="3" id="KW-1185">Reference proteome</keyword>
<protein>
    <recommendedName>
        <fullName evidence="4">Tetratricopeptide repeat protein</fullName>
    </recommendedName>
</protein>
<keyword evidence="1" id="KW-0732">Signal</keyword>
<name>A0A7W9BB46_9SPHN</name>
<organism evidence="2 3">
    <name type="scientific">Sphingomonas aerophila</name>
    <dbReference type="NCBI Taxonomy" id="1344948"/>
    <lineage>
        <taxon>Bacteria</taxon>
        <taxon>Pseudomonadati</taxon>
        <taxon>Pseudomonadota</taxon>
        <taxon>Alphaproteobacteria</taxon>
        <taxon>Sphingomonadales</taxon>
        <taxon>Sphingomonadaceae</taxon>
        <taxon>Sphingomonas</taxon>
    </lineage>
</organism>
<feature type="chain" id="PRO_5030909351" description="Tetratricopeptide repeat protein" evidence="1">
    <location>
        <begin position="24"/>
        <end position="427"/>
    </location>
</feature>
<dbReference type="InterPro" id="IPR011990">
    <property type="entry name" value="TPR-like_helical_dom_sf"/>
</dbReference>
<dbReference type="Proteomes" id="UP000546200">
    <property type="component" value="Unassembled WGS sequence"/>
</dbReference>